<feature type="domain" description="Membrane insertase YidC/Oxa/ALB C-terminal" evidence="11">
    <location>
        <begin position="31"/>
        <end position="234"/>
    </location>
</feature>
<keyword evidence="8" id="KW-0143">Chaperone</keyword>
<evidence type="ECO:0000256" key="2">
    <source>
        <dbReference type="ARBA" id="ARBA00022448"/>
    </source>
</evidence>
<feature type="non-terminal residue" evidence="12">
    <location>
        <position position="293"/>
    </location>
</feature>
<evidence type="ECO:0000256" key="5">
    <source>
        <dbReference type="ARBA" id="ARBA00022927"/>
    </source>
</evidence>
<dbReference type="CDD" id="cd20070">
    <property type="entry name" value="5TM_YidC_Alb3"/>
    <property type="match status" value="1"/>
</dbReference>
<name>A0A382LUY0_9ZZZZ</name>
<feature type="compositionally biased region" description="Low complexity" evidence="9">
    <location>
        <begin position="257"/>
        <end position="266"/>
    </location>
</feature>
<reference evidence="12" key="1">
    <citation type="submission" date="2018-05" db="EMBL/GenBank/DDBJ databases">
        <authorList>
            <person name="Lanie J.A."/>
            <person name="Ng W.-L."/>
            <person name="Kazmierczak K.M."/>
            <person name="Andrzejewski T.M."/>
            <person name="Davidsen T.M."/>
            <person name="Wayne K.J."/>
            <person name="Tettelin H."/>
            <person name="Glass J.I."/>
            <person name="Rusch D."/>
            <person name="Podicherti R."/>
            <person name="Tsui H.-C.T."/>
            <person name="Winkler M.E."/>
        </authorList>
    </citation>
    <scope>NUCLEOTIDE SEQUENCE</scope>
</reference>
<feature type="region of interest" description="Disordered" evidence="9">
    <location>
        <begin position="257"/>
        <end position="293"/>
    </location>
</feature>
<dbReference type="EMBL" id="UINC01089379">
    <property type="protein sequence ID" value="SVC40428.1"/>
    <property type="molecule type" value="Genomic_DNA"/>
</dbReference>
<feature type="transmembrane region" description="Helical" evidence="10">
    <location>
        <begin position="196"/>
        <end position="212"/>
    </location>
</feature>
<feature type="non-terminal residue" evidence="12">
    <location>
        <position position="1"/>
    </location>
</feature>
<accession>A0A382LUY0</accession>
<proteinExistence type="predicted"/>
<evidence type="ECO:0000256" key="7">
    <source>
        <dbReference type="ARBA" id="ARBA00023136"/>
    </source>
</evidence>
<evidence type="ECO:0000256" key="4">
    <source>
        <dbReference type="ARBA" id="ARBA00022692"/>
    </source>
</evidence>
<dbReference type="Pfam" id="PF02096">
    <property type="entry name" value="60KD_IMP"/>
    <property type="match status" value="1"/>
</dbReference>
<evidence type="ECO:0000259" key="11">
    <source>
        <dbReference type="Pfam" id="PF02096"/>
    </source>
</evidence>
<feature type="transmembrane region" description="Helical" evidence="10">
    <location>
        <begin position="218"/>
        <end position="237"/>
    </location>
</feature>
<evidence type="ECO:0000256" key="1">
    <source>
        <dbReference type="ARBA" id="ARBA00004651"/>
    </source>
</evidence>
<dbReference type="GO" id="GO:0032977">
    <property type="term" value="F:membrane insertase activity"/>
    <property type="evidence" value="ECO:0007669"/>
    <property type="project" value="InterPro"/>
</dbReference>
<sequence>VELFGQIWGTVIVQPMINSLIFLYSVAFSNFGIAIAIFTIAIRGVMMPLTVKQSKQMKAMSALQPKIKGIQSKYSNDKKRQSQETMKLYKEQGVNPIGCLGPMFIQMPIWIGLYQAIIKTVPSTPESLVGLSTNLYSWMPMVKDVIPLDSSFLWLNLARPDTLPVLPIMVGVSMFLMQKMTMMPAADDKQASTNKMMLWMMPLMFGFFSMQFPSGLALYWVISNIVGIVIQGFITGWDPLANLVNFRRTAPPEPVVSLSGASASALEESEQYELNTDDGENSGRRDRDRHKRT</sequence>
<keyword evidence="6 10" id="KW-1133">Transmembrane helix</keyword>
<keyword evidence="5" id="KW-0653">Protein transport</keyword>
<comment type="subcellular location">
    <subcellularLocation>
        <location evidence="1">Cell membrane</location>
        <topology evidence="1">Multi-pass membrane protein</topology>
    </subcellularLocation>
</comment>
<keyword evidence="3" id="KW-1003">Cell membrane</keyword>
<dbReference type="InterPro" id="IPR028055">
    <property type="entry name" value="YidC/Oxa/ALB_C"/>
</dbReference>
<keyword evidence="2" id="KW-0813">Transport</keyword>
<dbReference type="PRINTS" id="PR01900">
    <property type="entry name" value="YIDCPROTEIN"/>
</dbReference>
<gene>
    <name evidence="12" type="ORF">METZ01_LOCUS293282</name>
</gene>
<feature type="transmembrane region" description="Helical" evidence="10">
    <location>
        <begin position="157"/>
        <end position="176"/>
    </location>
</feature>
<protein>
    <recommendedName>
        <fullName evidence="11">Membrane insertase YidC/Oxa/ALB C-terminal domain-containing protein</fullName>
    </recommendedName>
</protein>
<dbReference type="GO" id="GO:0051205">
    <property type="term" value="P:protein insertion into membrane"/>
    <property type="evidence" value="ECO:0007669"/>
    <property type="project" value="TreeGrafter"/>
</dbReference>
<keyword evidence="7 10" id="KW-0472">Membrane</keyword>
<evidence type="ECO:0000256" key="9">
    <source>
        <dbReference type="SAM" id="MobiDB-lite"/>
    </source>
</evidence>
<dbReference type="AlphaFoldDB" id="A0A382LUY0"/>
<evidence type="ECO:0000256" key="8">
    <source>
        <dbReference type="ARBA" id="ARBA00023186"/>
    </source>
</evidence>
<dbReference type="NCBIfam" id="TIGR03592">
    <property type="entry name" value="yidC_oxa1_cterm"/>
    <property type="match status" value="1"/>
</dbReference>
<dbReference type="PANTHER" id="PTHR12428">
    <property type="entry name" value="OXA1"/>
    <property type="match status" value="1"/>
</dbReference>
<evidence type="ECO:0000256" key="3">
    <source>
        <dbReference type="ARBA" id="ARBA00022475"/>
    </source>
</evidence>
<feature type="transmembrane region" description="Helical" evidence="10">
    <location>
        <begin position="20"/>
        <end position="42"/>
    </location>
</feature>
<feature type="compositionally biased region" description="Acidic residues" evidence="9">
    <location>
        <begin position="267"/>
        <end position="280"/>
    </location>
</feature>
<organism evidence="12">
    <name type="scientific">marine metagenome</name>
    <dbReference type="NCBI Taxonomy" id="408172"/>
    <lineage>
        <taxon>unclassified sequences</taxon>
        <taxon>metagenomes</taxon>
        <taxon>ecological metagenomes</taxon>
    </lineage>
</organism>
<dbReference type="InterPro" id="IPR047196">
    <property type="entry name" value="YidC_ALB_C"/>
</dbReference>
<feature type="transmembrane region" description="Helical" evidence="10">
    <location>
        <begin position="97"/>
        <end position="118"/>
    </location>
</feature>
<evidence type="ECO:0000313" key="12">
    <source>
        <dbReference type="EMBL" id="SVC40428.1"/>
    </source>
</evidence>
<keyword evidence="4 10" id="KW-0812">Transmembrane</keyword>
<dbReference type="InterPro" id="IPR001708">
    <property type="entry name" value="YidC/ALB3/OXA1/COX18"/>
</dbReference>
<evidence type="ECO:0000256" key="6">
    <source>
        <dbReference type="ARBA" id="ARBA00022989"/>
    </source>
</evidence>
<dbReference type="GO" id="GO:0015031">
    <property type="term" value="P:protein transport"/>
    <property type="evidence" value="ECO:0007669"/>
    <property type="project" value="UniProtKB-KW"/>
</dbReference>
<evidence type="ECO:0000256" key="10">
    <source>
        <dbReference type="SAM" id="Phobius"/>
    </source>
</evidence>
<dbReference type="PANTHER" id="PTHR12428:SF65">
    <property type="entry name" value="CYTOCHROME C OXIDASE ASSEMBLY PROTEIN COX18, MITOCHONDRIAL"/>
    <property type="match status" value="1"/>
</dbReference>
<dbReference type="GO" id="GO:0005886">
    <property type="term" value="C:plasma membrane"/>
    <property type="evidence" value="ECO:0007669"/>
    <property type="project" value="UniProtKB-SubCell"/>
</dbReference>